<dbReference type="AlphaFoldDB" id="A0A831TH21"/>
<dbReference type="NCBIfam" id="TIGR03969">
    <property type="entry name" value="mycofactocin"/>
    <property type="match status" value="1"/>
</dbReference>
<protein>
    <submittedName>
        <fullName evidence="2">Mycofactocin</fullName>
    </submittedName>
</protein>
<evidence type="ECO:0000256" key="1">
    <source>
        <dbReference type="SAM" id="MobiDB-lite"/>
    </source>
</evidence>
<name>A0A831TH21_9BACT</name>
<dbReference type="InterPro" id="IPR023988">
    <property type="entry name" value="MftA"/>
</dbReference>
<dbReference type="EMBL" id="DSIY01000252">
    <property type="protein sequence ID" value="HEG91925.1"/>
    <property type="molecule type" value="Genomic_DNA"/>
</dbReference>
<reference evidence="2" key="1">
    <citation type="journal article" date="2020" name="mSystems">
        <title>Genome- and Community-Level Interaction Insights into Carbon Utilization and Element Cycling Functions of Hydrothermarchaeota in Hydrothermal Sediment.</title>
        <authorList>
            <person name="Zhou Z."/>
            <person name="Liu Y."/>
            <person name="Xu W."/>
            <person name="Pan J."/>
            <person name="Luo Z.H."/>
            <person name="Li M."/>
        </authorList>
    </citation>
    <scope>NUCLEOTIDE SEQUENCE [LARGE SCALE GENOMIC DNA]</scope>
    <source>
        <strain evidence="2">SpSt-210</strain>
    </source>
</reference>
<gene>
    <name evidence="2" type="primary">mftA</name>
    <name evidence="2" type="ORF">ENP34_10880</name>
</gene>
<evidence type="ECO:0000313" key="2">
    <source>
        <dbReference type="EMBL" id="HEG91925.1"/>
    </source>
</evidence>
<accession>A0A831TH21</accession>
<comment type="caution">
    <text evidence="2">The sequence shown here is derived from an EMBL/GenBank/DDBJ whole genome shotgun (WGS) entry which is preliminary data.</text>
</comment>
<organism evidence="2">
    <name type="scientific">Thermorudis peleae</name>
    <dbReference type="NCBI Taxonomy" id="1382356"/>
    <lineage>
        <taxon>Bacteria</taxon>
        <taxon>Pseudomonadati</taxon>
        <taxon>Thermomicrobiota</taxon>
        <taxon>Thermomicrobia</taxon>
        <taxon>Thermomicrobia incertae sedis</taxon>
        <taxon>Thermorudis</taxon>
    </lineage>
</organism>
<sequence length="70" mass="8026">MPRARELSTNHERVESAKRRAEFLEQISVAATEPDRDASTNQLEDQDFSDEELEVLLLREITIDGMCGVY</sequence>
<proteinExistence type="predicted"/>
<feature type="region of interest" description="Disordered" evidence="1">
    <location>
        <begin position="28"/>
        <end position="47"/>
    </location>
</feature>